<proteinExistence type="predicted"/>
<reference evidence="2 3" key="1">
    <citation type="submission" date="2019-01" db="EMBL/GenBank/DDBJ databases">
        <title>Complete genome sequencing of Aequorivita sp. H23M31.</title>
        <authorList>
            <person name="Bae J.-W."/>
        </authorList>
    </citation>
    <scope>NUCLEOTIDE SEQUENCE [LARGE SCALE GENOMIC DNA]</scope>
    <source>
        <strain evidence="2 3">H23M31</strain>
    </source>
</reference>
<dbReference type="KEGG" id="aev:EI546_01745"/>
<dbReference type="EMBL" id="CP034951">
    <property type="protein sequence ID" value="QAA80528.1"/>
    <property type="molecule type" value="Genomic_DNA"/>
</dbReference>
<organism evidence="2 3">
    <name type="scientific">Aequorivita ciconiae</name>
    <dbReference type="NCBI Taxonomy" id="2494375"/>
    <lineage>
        <taxon>Bacteria</taxon>
        <taxon>Pseudomonadati</taxon>
        <taxon>Bacteroidota</taxon>
        <taxon>Flavobacteriia</taxon>
        <taxon>Flavobacteriales</taxon>
        <taxon>Flavobacteriaceae</taxon>
        <taxon>Aequorivita</taxon>
    </lineage>
</organism>
<dbReference type="OrthoDB" id="6077795at2"/>
<evidence type="ECO:0000313" key="3">
    <source>
        <dbReference type="Proteomes" id="UP000285517"/>
    </source>
</evidence>
<dbReference type="Proteomes" id="UP000285517">
    <property type="component" value="Chromosome"/>
</dbReference>
<dbReference type="RefSeq" id="WP_128248928.1">
    <property type="nucleotide sequence ID" value="NZ_CP034951.1"/>
</dbReference>
<name>A0A410FZT3_9FLAO</name>
<keyword evidence="3" id="KW-1185">Reference proteome</keyword>
<keyword evidence="1" id="KW-0732">Signal</keyword>
<dbReference type="AlphaFoldDB" id="A0A410FZT3"/>
<evidence type="ECO:0000256" key="1">
    <source>
        <dbReference type="SAM" id="SignalP"/>
    </source>
</evidence>
<accession>A0A410FZT3</accession>
<dbReference type="PROSITE" id="PS51257">
    <property type="entry name" value="PROKAR_LIPOPROTEIN"/>
    <property type="match status" value="1"/>
</dbReference>
<protein>
    <recommendedName>
        <fullName evidence="4">DUF4136 domain-containing protein</fullName>
    </recommendedName>
</protein>
<sequence length="210" mass="23886">MKLFFSLTVVGILLASCASSRLIEQYANPETTEFRPQKILVVGLTPDGGLQREFEYSMVLALENQNIKAEKSVDLYGEPFTINEDASGKLEISVSELRKAGFDAVIFSKITGRERRVSLAQSYRNLASTLETFDDYYNENRSIHKSEDLEGYPVLITETSLYCLCPDKNNDLVWRGSIEVKNTQNSRELIRDYVNTLQKTLRKKGFFGRS</sequence>
<feature type="signal peptide" evidence="1">
    <location>
        <begin position="1"/>
        <end position="20"/>
    </location>
</feature>
<evidence type="ECO:0000313" key="2">
    <source>
        <dbReference type="EMBL" id="QAA80528.1"/>
    </source>
</evidence>
<feature type="chain" id="PRO_5019054532" description="DUF4136 domain-containing protein" evidence="1">
    <location>
        <begin position="21"/>
        <end position="210"/>
    </location>
</feature>
<gene>
    <name evidence="2" type="ORF">EI546_01745</name>
</gene>
<evidence type="ECO:0008006" key="4">
    <source>
        <dbReference type="Google" id="ProtNLM"/>
    </source>
</evidence>